<keyword evidence="4 5" id="KW-0143">Chaperone</keyword>
<dbReference type="NCBIfam" id="TIGR02273">
    <property type="entry name" value="16S_RimM"/>
    <property type="match status" value="1"/>
</dbReference>
<sequence>MNIDDTFILLGVIYAAHGVRGCVKIKTFTHDPSDIAAYGPLTDGSESLKVSVMSVIKNGCVIAKISGIDDRCSAEELKNKKLYVSSSCLPKLKNDEFYKDELIGLSVKLPDDTIFGIVTEVFNFGSGDIVEISTPQGKKEMFSFTSNIFPSIDMKTREMTIVPPEIVGVYK</sequence>
<dbReference type="InterPro" id="IPR011961">
    <property type="entry name" value="RimM"/>
</dbReference>
<dbReference type="EMBL" id="CCXQ01000117">
    <property type="protein sequence ID" value="CEG20896.1"/>
    <property type="molecule type" value="Genomic_DNA"/>
</dbReference>
<dbReference type="InterPro" id="IPR009000">
    <property type="entry name" value="Transl_B-barrel_sf"/>
</dbReference>
<dbReference type="GO" id="GO:0043022">
    <property type="term" value="F:ribosome binding"/>
    <property type="evidence" value="ECO:0007669"/>
    <property type="project" value="InterPro"/>
</dbReference>
<keyword evidence="1 5" id="KW-0963">Cytoplasm</keyword>
<dbReference type="PANTHER" id="PTHR33692">
    <property type="entry name" value="RIBOSOME MATURATION FACTOR RIMM"/>
    <property type="match status" value="1"/>
</dbReference>
<feature type="domain" description="RimM N-terminal" evidence="6">
    <location>
        <begin position="10"/>
        <end position="86"/>
    </location>
</feature>
<protein>
    <recommendedName>
        <fullName evidence="5">Ribosome maturation factor RimM</fullName>
    </recommendedName>
</protein>
<dbReference type="GO" id="GO:0005840">
    <property type="term" value="C:ribosome"/>
    <property type="evidence" value="ECO:0007669"/>
    <property type="project" value="InterPro"/>
</dbReference>
<keyword evidence="2 5" id="KW-0690">Ribosome biogenesis</keyword>
<dbReference type="Gene3D" id="2.40.30.60">
    <property type="entry name" value="RimM"/>
    <property type="match status" value="1"/>
</dbReference>
<dbReference type="PANTHER" id="PTHR33692:SF1">
    <property type="entry name" value="RIBOSOME MATURATION FACTOR RIMM"/>
    <property type="match status" value="1"/>
</dbReference>
<dbReference type="Gene3D" id="2.30.30.240">
    <property type="entry name" value="PRC-barrel domain"/>
    <property type="match status" value="1"/>
</dbReference>
<evidence type="ECO:0000313" key="8">
    <source>
        <dbReference type="EMBL" id="CEG20896.1"/>
    </source>
</evidence>
<dbReference type="InterPro" id="IPR056792">
    <property type="entry name" value="PRC_RimM"/>
</dbReference>
<dbReference type="InterPro" id="IPR036976">
    <property type="entry name" value="RimM_N_sf"/>
</dbReference>
<dbReference type="InterPro" id="IPR011033">
    <property type="entry name" value="PRC_barrel-like_sf"/>
</dbReference>
<dbReference type="Pfam" id="PF24986">
    <property type="entry name" value="PRC_RimM"/>
    <property type="match status" value="1"/>
</dbReference>
<evidence type="ECO:0000256" key="3">
    <source>
        <dbReference type="ARBA" id="ARBA00022552"/>
    </source>
</evidence>
<comment type="similarity">
    <text evidence="5">Belongs to the RimM family.</text>
</comment>
<dbReference type="NCBIfam" id="NF011186">
    <property type="entry name" value="PRK14592.1"/>
    <property type="match status" value="1"/>
</dbReference>
<reference evidence="8 9" key="1">
    <citation type="submission" date="2014-09" db="EMBL/GenBank/DDBJ databases">
        <authorList>
            <person name="Loux Valentin"/>
            <person name="Dugat Thibaut"/>
        </authorList>
    </citation>
    <scope>NUCLEOTIDE SEQUENCE [LARGE SCALE GENOMIC DNA]</scope>
    <source>
        <strain evidence="8 9">BOV-10_179</strain>
    </source>
</reference>
<dbReference type="Proteomes" id="UP000055047">
    <property type="component" value="Unassembled WGS sequence"/>
</dbReference>
<gene>
    <name evidence="5 8" type="primary">rimM</name>
    <name evidence="8" type="ORF">ANAPHAGO_00795</name>
</gene>
<comment type="function">
    <text evidence="5">An accessory protein needed during the final step in the assembly of 30S ribosomal subunit, possibly for assembly of the head region. Essential for efficient processing of 16S rRNA. May be needed both before and after RbfA during the maturation of 16S rRNA. It has affinity for free ribosomal 30S subunits but not for 70S ribosomes.</text>
</comment>
<dbReference type="Pfam" id="PF01782">
    <property type="entry name" value="RimM"/>
    <property type="match status" value="1"/>
</dbReference>
<dbReference type="GO" id="GO:0042274">
    <property type="term" value="P:ribosomal small subunit biogenesis"/>
    <property type="evidence" value="ECO:0007669"/>
    <property type="project" value="UniProtKB-UniRule"/>
</dbReference>
<evidence type="ECO:0000256" key="1">
    <source>
        <dbReference type="ARBA" id="ARBA00022490"/>
    </source>
</evidence>
<comment type="domain">
    <text evidence="5">The PRC barrel domain binds ribosomal protein uS19.</text>
</comment>
<dbReference type="SUPFAM" id="SSF50346">
    <property type="entry name" value="PRC-barrel domain"/>
    <property type="match status" value="1"/>
</dbReference>
<evidence type="ECO:0000259" key="7">
    <source>
        <dbReference type="Pfam" id="PF24986"/>
    </source>
</evidence>
<comment type="subcellular location">
    <subcellularLocation>
        <location evidence="5">Cytoplasm</location>
    </subcellularLocation>
</comment>
<accession>A0A098EHW9</accession>
<dbReference type="SUPFAM" id="SSF50447">
    <property type="entry name" value="Translation proteins"/>
    <property type="match status" value="1"/>
</dbReference>
<dbReference type="HAMAP" id="MF_00014">
    <property type="entry name" value="Ribosome_mat_RimM"/>
    <property type="match status" value="1"/>
</dbReference>
<evidence type="ECO:0000256" key="5">
    <source>
        <dbReference type="HAMAP-Rule" id="MF_00014"/>
    </source>
</evidence>
<dbReference type="GO" id="GO:0005737">
    <property type="term" value="C:cytoplasm"/>
    <property type="evidence" value="ECO:0007669"/>
    <property type="project" value="UniProtKB-SubCell"/>
</dbReference>
<feature type="domain" description="Ribosome maturation factor RimM PRC barrel" evidence="7">
    <location>
        <begin position="100"/>
        <end position="166"/>
    </location>
</feature>
<proteinExistence type="inferred from homology"/>
<name>A0A098EHW9_ANAPH</name>
<evidence type="ECO:0000256" key="2">
    <source>
        <dbReference type="ARBA" id="ARBA00022517"/>
    </source>
</evidence>
<dbReference type="InterPro" id="IPR002676">
    <property type="entry name" value="RimM_N"/>
</dbReference>
<dbReference type="GO" id="GO:0006364">
    <property type="term" value="P:rRNA processing"/>
    <property type="evidence" value="ECO:0007669"/>
    <property type="project" value="UniProtKB-UniRule"/>
</dbReference>
<organism evidence="8 9">
    <name type="scientific">Anaplasma phagocytophilum</name>
    <name type="common">Ehrlichia phagocytophila</name>
    <dbReference type="NCBI Taxonomy" id="948"/>
    <lineage>
        <taxon>Bacteria</taxon>
        <taxon>Pseudomonadati</taxon>
        <taxon>Pseudomonadota</taxon>
        <taxon>Alphaproteobacteria</taxon>
        <taxon>Rickettsiales</taxon>
        <taxon>Anaplasmataceae</taxon>
        <taxon>Anaplasma</taxon>
        <taxon>phagocytophilum group</taxon>
    </lineage>
</organism>
<comment type="subunit">
    <text evidence="5">Binds ribosomal protein uS19.</text>
</comment>
<evidence type="ECO:0000259" key="6">
    <source>
        <dbReference type="Pfam" id="PF01782"/>
    </source>
</evidence>
<dbReference type="AlphaFoldDB" id="A0A098EHW9"/>
<evidence type="ECO:0000256" key="4">
    <source>
        <dbReference type="ARBA" id="ARBA00023186"/>
    </source>
</evidence>
<evidence type="ECO:0000313" key="9">
    <source>
        <dbReference type="Proteomes" id="UP000055047"/>
    </source>
</evidence>
<keyword evidence="3 5" id="KW-0698">rRNA processing</keyword>
<dbReference type="RefSeq" id="WP_052344146.1">
    <property type="nucleotide sequence ID" value="NZ_CCXQ01000117.1"/>
</dbReference>